<keyword evidence="2" id="KW-1185">Reference proteome</keyword>
<reference evidence="1 2" key="1">
    <citation type="journal article" date="2018" name="Nat. Ecol. Evol.">
        <title>Pezizomycetes genomes reveal the molecular basis of ectomycorrhizal truffle lifestyle.</title>
        <authorList>
            <person name="Murat C."/>
            <person name="Payen T."/>
            <person name="Noel B."/>
            <person name="Kuo A."/>
            <person name="Morin E."/>
            <person name="Chen J."/>
            <person name="Kohler A."/>
            <person name="Krizsan K."/>
            <person name="Balestrini R."/>
            <person name="Da Silva C."/>
            <person name="Montanini B."/>
            <person name="Hainaut M."/>
            <person name="Levati E."/>
            <person name="Barry K.W."/>
            <person name="Belfiori B."/>
            <person name="Cichocki N."/>
            <person name="Clum A."/>
            <person name="Dockter R.B."/>
            <person name="Fauchery L."/>
            <person name="Guy J."/>
            <person name="Iotti M."/>
            <person name="Le Tacon F."/>
            <person name="Lindquist E.A."/>
            <person name="Lipzen A."/>
            <person name="Malagnac F."/>
            <person name="Mello A."/>
            <person name="Molinier V."/>
            <person name="Miyauchi S."/>
            <person name="Poulain J."/>
            <person name="Riccioni C."/>
            <person name="Rubini A."/>
            <person name="Sitrit Y."/>
            <person name="Splivallo R."/>
            <person name="Traeger S."/>
            <person name="Wang M."/>
            <person name="Zifcakova L."/>
            <person name="Wipf D."/>
            <person name="Zambonelli A."/>
            <person name="Paolocci F."/>
            <person name="Nowrousian M."/>
            <person name="Ottonello S."/>
            <person name="Baldrian P."/>
            <person name="Spatafora J.W."/>
            <person name="Henrissat B."/>
            <person name="Nagy L.G."/>
            <person name="Aury J.M."/>
            <person name="Wincker P."/>
            <person name="Grigoriev I.V."/>
            <person name="Bonfante P."/>
            <person name="Martin F.M."/>
        </authorList>
    </citation>
    <scope>NUCLEOTIDE SEQUENCE [LARGE SCALE GENOMIC DNA]</scope>
    <source>
        <strain evidence="1 2">120613-1</strain>
    </source>
</reference>
<dbReference type="Proteomes" id="UP000276215">
    <property type="component" value="Unassembled WGS sequence"/>
</dbReference>
<proteinExistence type="predicted"/>
<gene>
    <name evidence="1" type="ORF">L873DRAFT_1818831</name>
</gene>
<evidence type="ECO:0000313" key="1">
    <source>
        <dbReference type="EMBL" id="RPA91795.1"/>
    </source>
</evidence>
<sequence>MALAWDRGAGLWCLWIGGVILLMSGGNVRGSYARSWAELQFLCSTFIVPLYNGKVKGVIVRI</sequence>
<accession>A0A3N4J0Y7</accession>
<dbReference type="AlphaFoldDB" id="A0A3N4J0Y7"/>
<name>A0A3N4J0Y7_9PEZI</name>
<organism evidence="1 2">
    <name type="scientific">Choiromyces venosus 120613-1</name>
    <dbReference type="NCBI Taxonomy" id="1336337"/>
    <lineage>
        <taxon>Eukaryota</taxon>
        <taxon>Fungi</taxon>
        <taxon>Dikarya</taxon>
        <taxon>Ascomycota</taxon>
        <taxon>Pezizomycotina</taxon>
        <taxon>Pezizomycetes</taxon>
        <taxon>Pezizales</taxon>
        <taxon>Tuberaceae</taxon>
        <taxon>Choiromyces</taxon>
    </lineage>
</organism>
<evidence type="ECO:0000313" key="2">
    <source>
        <dbReference type="Proteomes" id="UP000276215"/>
    </source>
</evidence>
<dbReference type="EMBL" id="ML120488">
    <property type="protein sequence ID" value="RPA91795.1"/>
    <property type="molecule type" value="Genomic_DNA"/>
</dbReference>
<protein>
    <submittedName>
        <fullName evidence="1">Uncharacterized protein</fullName>
    </submittedName>
</protein>